<accession>A0A135L519</accession>
<reference evidence="1 2" key="1">
    <citation type="submission" date="2016-02" db="EMBL/GenBank/DDBJ databases">
        <title>Draft Genome for Tepidibacillus decaturensis nov. sp. Strain Z9, an Anaerobic, Moderately Thermophilic and Heterotrophic Bacterium from Deep Subsurface of the Illinois Basin, USA.</title>
        <authorList>
            <person name="Dong Y."/>
            <person name="Chang J.Y."/>
            <person name="Sanford R."/>
            <person name="Fouke B.W."/>
        </authorList>
    </citation>
    <scope>NUCLEOTIDE SEQUENCE [LARGE SCALE GENOMIC DNA]</scope>
    <source>
        <strain evidence="1 2">Z9</strain>
    </source>
</reference>
<evidence type="ECO:0000313" key="1">
    <source>
        <dbReference type="EMBL" id="KXG44029.1"/>
    </source>
</evidence>
<evidence type="ECO:0000313" key="2">
    <source>
        <dbReference type="Proteomes" id="UP000070352"/>
    </source>
</evidence>
<comment type="caution">
    <text evidence="1">The sequence shown here is derived from an EMBL/GenBank/DDBJ whole genome shotgun (WGS) entry which is preliminary data.</text>
</comment>
<dbReference type="Proteomes" id="UP000070352">
    <property type="component" value="Unassembled WGS sequence"/>
</dbReference>
<name>A0A135L519_9BACI</name>
<sequence length="70" mass="8148">MATKKDLEKMATKEDFDALKLAILELSANVNHIMENMTTKEDLKYLEAKLIEHDKQIYKFKDFVSLLTAK</sequence>
<dbReference type="AlphaFoldDB" id="A0A135L519"/>
<organism evidence="1 2">
    <name type="scientific">Tepidibacillus decaturensis</name>
    <dbReference type="NCBI Taxonomy" id="1413211"/>
    <lineage>
        <taxon>Bacteria</taxon>
        <taxon>Bacillati</taxon>
        <taxon>Bacillota</taxon>
        <taxon>Bacilli</taxon>
        <taxon>Bacillales</taxon>
        <taxon>Bacillaceae</taxon>
        <taxon>Tepidibacillus</taxon>
    </lineage>
</organism>
<protein>
    <submittedName>
        <fullName evidence="1">Uncharacterized protein</fullName>
    </submittedName>
</protein>
<gene>
    <name evidence="1" type="ORF">U473_08425</name>
</gene>
<keyword evidence="2" id="KW-1185">Reference proteome</keyword>
<proteinExistence type="predicted"/>
<dbReference type="EMBL" id="LSKU01000001">
    <property type="protein sequence ID" value="KXG44029.1"/>
    <property type="molecule type" value="Genomic_DNA"/>
</dbReference>